<comment type="caution">
    <text evidence="2">The sequence shown here is derived from an EMBL/GenBank/DDBJ whole genome shotgun (WGS) entry which is preliminary data.</text>
</comment>
<sequence length="107" mass="11498">MSFLAQPVLSCPKPRRGEYSLGDTSSRWGDKDIMEHQGQGVQCGMETPEQGVEATEDSLSLVLACLGSHLDRPRRSMMSADIITDCPSSLVPPVAHGTVSDHSSPMV</sequence>
<feature type="region of interest" description="Disordered" evidence="1">
    <location>
        <begin position="1"/>
        <end position="31"/>
    </location>
</feature>
<name>G3XMJ1_ASPNA</name>
<protein>
    <submittedName>
        <fullName evidence="2">Uncharacterized protein</fullName>
    </submittedName>
</protein>
<dbReference type="Proteomes" id="UP000009038">
    <property type="component" value="Unassembled WGS sequence"/>
</dbReference>
<evidence type="ECO:0000313" key="2">
    <source>
        <dbReference type="EMBL" id="EHA28304.1"/>
    </source>
</evidence>
<gene>
    <name evidence="2" type="ORF">ASPNIDRAFT_43386</name>
</gene>
<reference evidence="2 3" key="1">
    <citation type="journal article" date="2011" name="Genome Res.">
        <title>Comparative genomics of citric-acid-producing Aspergillus niger ATCC 1015 versus enzyme-producing CBS 513.88.</title>
        <authorList>
            <person name="Andersen M.R."/>
            <person name="Salazar M.P."/>
            <person name="Schaap P.J."/>
            <person name="van de Vondervoort P.J."/>
            <person name="Culley D."/>
            <person name="Thykaer J."/>
            <person name="Frisvad J.C."/>
            <person name="Nielsen K.F."/>
            <person name="Albang R."/>
            <person name="Albermann K."/>
            <person name="Berka R.M."/>
            <person name="Braus G.H."/>
            <person name="Braus-Stromeyer S.A."/>
            <person name="Corrochano L.M."/>
            <person name="Dai Z."/>
            <person name="van Dijck P.W."/>
            <person name="Hofmann G."/>
            <person name="Lasure L.L."/>
            <person name="Magnuson J.K."/>
            <person name="Menke H."/>
            <person name="Meijer M."/>
            <person name="Meijer S.L."/>
            <person name="Nielsen J.B."/>
            <person name="Nielsen M.L."/>
            <person name="van Ooyen A.J."/>
            <person name="Pel H.J."/>
            <person name="Poulsen L."/>
            <person name="Samson R.A."/>
            <person name="Stam H."/>
            <person name="Tsang A."/>
            <person name="van den Brink J.M."/>
            <person name="Atkins A."/>
            <person name="Aerts A."/>
            <person name="Shapiro H."/>
            <person name="Pangilinan J."/>
            <person name="Salamov A."/>
            <person name="Lou Y."/>
            <person name="Lindquist E."/>
            <person name="Lucas S."/>
            <person name="Grimwood J."/>
            <person name="Grigoriev I.V."/>
            <person name="Kubicek C.P."/>
            <person name="Martinez D."/>
            <person name="van Peij N.N."/>
            <person name="Roubos J.A."/>
            <person name="Nielsen J."/>
            <person name="Baker S.E."/>
        </authorList>
    </citation>
    <scope>NUCLEOTIDE SEQUENCE [LARGE SCALE GENOMIC DNA]</scope>
    <source>
        <strain evidence="3">ATCC 1015 / CBS 113.46 / FGSC A1144 / LSHB Ac4 / NCTC 3858a / NRRL 328 / USDA 3528.7</strain>
    </source>
</reference>
<evidence type="ECO:0000313" key="3">
    <source>
        <dbReference type="Proteomes" id="UP000009038"/>
    </source>
</evidence>
<organism evidence="2 3">
    <name type="scientific">Aspergillus niger (strain ATCC 1015 / CBS 113.46 / FGSC A1144 / LSHB Ac4 / NCTC 3858a / NRRL 328 / USDA 3528.7)</name>
    <dbReference type="NCBI Taxonomy" id="380704"/>
    <lineage>
        <taxon>Eukaryota</taxon>
        <taxon>Fungi</taxon>
        <taxon>Dikarya</taxon>
        <taxon>Ascomycota</taxon>
        <taxon>Pezizomycotina</taxon>
        <taxon>Eurotiomycetes</taxon>
        <taxon>Eurotiomycetidae</taxon>
        <taxon>Eurotiales</taxon>
        <taxon>Aspergillaceae</taxon>
        <taxon>Aspergillus</taxon>
        <taxon>Aspergillus subgen. Circumdati</taxon>
    </lineage>
</organism>
<dbReference type="EMBL" id="ACJE01000001">
    <property type="protein sequence ID" value="EHA28304.1"/>
    <property type="molecule type" value="Genomic_DNA"/>
</dbReference>
<dbReference type="HOGENOM" id="CLU_2209448_0_0_1"/>
<dbReference type="VEuPathDB" id="FungiDB:ASPNIDRAFT2_43386"/>
<accession>G3XMJ1</accession>
<evidence type="ECO:0000256" key="1">
    <source>
        <dbReference type="SAM" id="MobiDB-lite"/>
    </source>
</evidence>
<dbReference type="AlphaFoldDB" id="G3XMJ1"/>
<proteinExistence type="predicted"/>